<dbReference type="InParanoid" id="J4G1L7"/>
<accession>J4G1L7</accession>
<dbReference type="CDD" id="cd05233">
    <property type="entry name" value="SDR_c"/>
    <property type="match status" value="1"/>
</dbReference>
<dbReference type="EMBL" id="HE796978">
    <property type="protein sequence ID" value="CCM00298.1"/>
    <property type="molecule type" value="Genomic_DNA"/>
</dbReference>
<name>J4G1L7_9APHY</name>
<dbReference type="HOGENOM" id="CLU_107715_0_0_1"/>
<organism evidence="1 2">
    <name type="scientific">Fibroporia radiculosa</name>
    <dbReference type="NCBI Taxonomy" id="599839"/>
    <lineage>
        <taxon>Eukaryota</taxon>
        <taxon>Fungi</taxon>
        <taxon>Dikarya</taxon>
        <taxon>Basidiomycota</taxon>
        <taxon>Agaricomycotina</taxon>
        <taxon>Agaricomycetes</taxon>
        <taxon>Polyporales</taxon>
        <taxon>Fibroporiaceae</taxon>
        <taxon>Fibroporia</taxon>
    </lineage>
</organism>
<dbReference type="STRING" id="599839.J4G1L7"/>
<dbReference type="InterPro" id="IPR036291">
    <property type="entry name" value="NAD(P)-bd_dom_sf"/>
</dbReference>
<dbReference type="OrthoDB" id="1933717at2759"/>
<dbReference type="RefSeq" id="XP_012179581.1">
    <property type="nucleotide sequence ID" value="XM_012324191.1"/>
</dbReference>
<reference evidence="1 2" key="1">
    <citation type="journal article" date="2012" name="Appl. Environ. Microbiol.">
        <title>Short-read sequencing for genomic analysis of the brown rot fungus Fibroporia radiculosa.</title>
        <authorList>
            <person name="Tang J.D."/>
            <person name="Perkins A.D."/>
            <person name="Sonstegard T.S."/>
            <person name="Schroeder S.G."/>
            <person name="Burgess S.C."/>
            <person name="Diehl S.V."/>
        </authorList>
    </citation>
    <scope>NUCLEOTIDE SEQUENCE [LARGE SCALE GENOMIC DNA]</scope>
    <source>
        <strain evidence="1 2">TFFH 294</strain>
    </source>
</reference>
<keyword evidence="2" id="KW-1185">Reference proteome</keyword>
<dbReference type="SUPFAM" id="SSF51735">
    <property type="entry name" value="NAD(P)-binding Rossmann-fold domains"/>
    <property type="match status" value="1"/>
</dbReference>
<dbReference type="Proteomes" id="UP000006352">
    <property type="component" value="Unassembled WGS sequence"/>
</dbReference>
<dbReference type="Pfam" id="PF00106">
    <property type="entry name" value="adh_short"/>
    <property type="match status" value="1"/>
</dbReference>
<evidence type="ECO:0008006" key="3">
    <source>
        <dbReference type="Google" id="ProtNLM"/>
    </source>
</evidence>
<protein>
    <recommendedName>
        <fullName evidence="3">Oxidoreductase</fullName>
    </recommendedName>
</protein>
<proteinExistence type="predicted"/>
<dbReference type="GeneID" id="24095209"/>
<dbReference type="PANTHER" id="PTHR43975">
    <property type="entry name" value="ZGC:101858"/>
    <property type="match status" value="1"/>
</dbReference>
<sequence length="189" mass="20732">MNAVKAEYEAARRPGWPLTALAITTDANDATGIADIVALTCATFGRLDVVVNNAGYMESFRSIAESDPEEWWKIWTVIMRGTYKVTRGCLPLLLERGGDRTIKMTSIGGHDVSAQTTKFAIMPFTELIMAENAEKGILAYPVHPGAIPMEMSAIMPQKMIHVLVDTLEVASHAIVWVVGERKTELSHCV</sequence>
<dbReference type="Gene3D" id="3.40.50.720">
    <property type="entry name" value="NAD(P)-binding Rossmann-like Domain"/>
    <property type="match status" value="1"/>
</dbReference>
<dbReference type="AlphaFoldDB" id="J4G1L7"/>
<evidence type="ECO:0000313" key="1">
    <source>
        <dbReference type="EMBL" id="CCM00298.1"/>
    </source>
</evidence>
<evidence type="ECO:0000313" key="2">
    <source>
        <dbReference type="Proteomes" id="UP000006352"/>
    </source>
</evidence>
<dbReference type="PANTHER" id="PTHR43975:SF2">
    <property type="entry name" value="EG:BACR7A4.14 PROTEIN-RELATED"/>
    <property type="match status" value="1"/>
</dbReference>
<dbReference type="InterPro" id="IPR002347">
    <property type="entry name" value="SDR_fam"/>
</dbReference>
<gene>
    <name evidence="1" type="ORF">FIBRA_02328</name>
</gene>